<evidence type="ECO:0000256" key="1">
    <source>
        <dbReference type="SAM" id="Coils"/>
    </source>
</evidence>
<organism evidence="3 4">
    <name type="scientific">Mesobacillus selenatarsenatis</name>
    <dbReference type="NCBI Taxonomy" id="388741"/>
    <lineage>
        <taxon>Bacteria</taxon>
        <taxon>Bacillati</taxon>
        <taxon>Bacillota</taxon>
        <taxon>Bacilli</taxon>
        <taxon>Bacillales</taxon>
        <taxon>Bacillaceae</taxon>
        <taxon>Mesobacillus</taxon>
    </lineage>
</organism>
<keyword evidence="2" id="KW-0812">Transmembrane</keyword>
<proteinExistence type="predicted"/>
<dbReference type="Proteomes" id="UP000587942">
    <property type="component" value="Unassembled WGS sequence"/>
</dbReference>
<keyword evidence="2" id="KW-1133">Transmembrane helix</keyword>
<evidence type="ECO:0000256" key="2">
    <source>
        <dbReference type="SAM" id="Phobius"/>
    </source>
</evidence>
<feature type="transmembrane region" description="Helical" evidence="2">
    <location>
        <begin position="68"/>
        <end position="90"/>
    </location>
</feature>
<gene>
    <name evidence="3" type="ORF">GWK17_10890</name>
</gene>
<keyword evidence="2" id="KW-0472">Membrane</keyword>
<keyword evidence="1" id="KW-0175">Coiled coil</keyword>
<feature type="coiled-coil region" evidence="1">
    <location>
        <begin position="1"/>
        <end position="35"/>
    </location>
</feature>
<sequence length="91" mass="10535">MDELEIKIKELEMKIEELESLQENFQETVQNQLDNSDVRILMEQMLAEKEFVTTSDLEQTVSKSQVQLIKWIVGTGISSVSIIIALFEFLK</sequence>
<evidence type="ECO:0000313" key="4">
    <source>
        <dbReference type="Proteomes" id="UP000587942"/>
    </source>
</evidence>
<comment type="caution">
    <text evidence="3">The sequence shown here is derived from an EMBL/GenBank/DDBJ whole genome shotgun (WGS) entry which is preliminary data.</text>
</comment>
<evidence type="ECO:0000313" key="3">
    <source>
        <dbReference type="EMBL" id="NKE05965.1"/>
    </source>
</evidence>
<dbReference type="RefSeq" id="WP_167832393.1">
    <property type="nucleotide sequence ID" value="NZ_JAAVUM010000006.1"/>
</dbReference>
<name>A0A846TP60_9BACI</name>
<reference evidence="3 4" key="1">
    <citation type="submission" date="2020-03" db="EMBL/GenBank/DDBJ databases">
        <authorList>
            <person name="Sun Q."/>
        </authorList>
    </citation>
    <scope>NUCLEOTIDE SEQUENCE [LARGE SCALE GENOMIC DNA]</scope>
    <source>
        <strain evidence="3 4">KACC 21451</strain>
    </source>
</reference>
<protein>
    <submittedName>
        <fullName evidence="3">Uncharacterized protein</fullName>
    </submittedName>
</protein>
<dbReference type="AlphaFoldDB" id="A0A846TP60"/>
<accession>A0A846TP60</accession>
<dbReference type="EMBL" id="JAAVUM010000006">
    <property type="protein sequence ID" value="NKE05965.1"/>
    <property type="molecule type" value="Genomic_DNA"/>
</dbReference>